<name>A0ABU2ZEM6_9SPHN</name>
<dbReference type="EMBL" id="JAVRHS010000001">
    <property type="protein sequence ID" value="MDT0575053.1"/>
    <property type="molecule type" value="Genomic_DNA"/>
</dbReference>
<evidence type="ECO:0000313" key="2">
    <source>
        <dbReference type="Proteomes" id="UP001259803"/>
    </source>
</evidence>
<organism evidence="1 2">
    <name type="scientific">Croceicoccus esteveae</name>
    <dbReference type="NCBI Taxonomy" id="3075597"/>
    <lineage>
        <taxon>Bacteria</taxon>
        <taxon>Pseudomonadati</taxon>
        <taxon>Pseudomonadota</taxon>
        <taxon>Alphaproteobacteria</taxon>
        <taxon>Sphingomonadales</taxon>
        <taxon>Erythrobacteraceae</taxon>
        <taxon>Croceicoccus</taxon>
    </lineage>
</organism>
<keyword evidence="2" id="KW-1185">Reference proteome</keyword>
<gene>
    <name evidence="1" type="ORF">RM533_02505</name>
</gene>
<dbReference type="RefSeq" id="WP_311339600.1">
    <property type="nucleotide sequence ID" value="NZ_JAVRHS010000001.1"/>
</dbReference>
<reference evidence="1 2" key="1">
    <citation type="submission" date="2023-09" db="EMBL/GenBank/DDBJ databases">
        <authorList>
            <person name="Rey-Velasco X."/>
        </authorList>
    </citation>
    <scope>NUCLEOTIDE SEQUENCE [LARGE SCALE GENOMIC DNA]</scope>
    <source>
        <strain evidence="1 2">F390</strain>
    </source>
</reference>
<proteinExistence type="predicted"/>
<sequence length="205" mass="21893">MTLTVLLHDITGANEAETAFIRESVTLLREAVAMPGFGASIRKADYGGSLWQGMHGKIRALSGDEIWERVHDGREAGTTGDHALNLSIDVADLPGPETANGARPIIGSTQAGQLPIRSARWFVQACMLADDPVNMAAHLMHQWMHVSGFVHGPDGHDSLDAPAVVARLVRRALEYHHGNRINAEITAALIGGDTGCYATTSANLL</sequence>
<accession>A0ABU2ZEM6</accession>
<protein>
    <submittedName>
        <fullName evidence="1">Uncharacterized protein</fullName>
    </submittedName>
</protein>
<evidence type="ECO:0000313" key="1">
    <source>
        <dbReference type="EMBL" id="MDT0575053.1"/>
    </source>
</evidence>
<dbReference type="Proteomes" id="UP001259803">
    <property type="component" value="Unassembled WGS sequence"/>
</dbReference>
<comment type="caution">
    <text evidence="1">The sequence shown here is derived from an EMBL/GenBank/DDBJ whole genome shotgun (WGS) entry which is preliminary data.</text>
</comment>